<organism evidence="1 2">
    <name type="scientific">Bradyrhizobium diazoefficiens SEMIA 5080</name>
    <dbReference type="NCBI Taxonomy" id="754504"/>
    <lineage>
        <taxon>Bacteria</taxon>
        <taxon>Pseudomonadati</taxon>
        <taxon>Pseudomonadota</taxon>
        <taxon>Alphaproteobacteria</taxon>
        <taxon>Hyphomicrobiales</taxon>
        <taxon>Nitrobacteraceae</taxon>
        <taxon>Bradyrhizobium</taxon>
    </lineage>
</organism>
<dbReference type="Proteomes" id="UP000024900">
    <property type="component" value="Unassembled WGS sequence"/>
</dbReference>
<dbReference type="EMBL" id="ADOU02000004">
    <property type="protein sequence ID" value="KGJ71071.1"/>
    <property type="molecule type" value="Genomic_DNA"/>
</dbReference>
<dbReference type="SUPFAM" id="SSF56024">
    <property type="entry name" value="Phospholipase D/nuclease"/>
    <property type="match status" value="1"/>
</dbReference>
<reference evidence="1 2" key="1">
    <citation type="journal article" date="2014" name="BMC Genomics">
        <title>Comparative genomics of Bradyrhizobium japonicum CPAC 15 and Bradyrhizobium diazoefficiens CPAC 7: elite model strains for understanding symbiotic performance with soybean.</title>
        <authorList>
            <person name="Siqueira A.F."/>
            <person name="Ormeno-Orrillo E."/>
            <person name="Souza R.C."/>
            <person name="Rodrigues E.P."/>
            <person name="Almeida L.G."/>
            <person name="Barcellos F.G."/>
            <person name="Batista J.S."/>
            <person name="Nakatami A.S."/>
            <person name="Martinez-Romero E."/>
            <person name="Vasconcelos A.T."/>
            <person name="Hungria M."/>
        </authorList>
    </citation>
    <scope>NUCLEOTIDE SEQUENCE [LARGE SCALE GENOMIC DNA]</scope>
    <source>
        <strain evidence="1 2">SEMIA 5080</strain>
    </source>
</reference>
<comment type="caution">
    <text evidence="1">The sequence shown here is derived from an EMBL/GenBank/DDBJ whole genome shotgun (WGS) entry which is preliminary data.</text>
</comment>
<accession>A0A837CQA6</accession>
<dbReference type="CDD" id="cd09176">
    <property type="entry name" value="PLDc_unchar6"/>
    <property type="match status" value="1"/>
</dbReference>
<evidence type="ECO:0000313" key="1">
    <source>
        <dbReference type="EMBL" id="KGJ71071.1"/>
    </source>
</evidence>
<name>A0A837CQA6_9BRAD</name>
<evidence type="ECO:0000313" key="2">
    <source>
        <dbReference type="Proteomes" id="UP000024900"/>
    </source>
</evidence>
<dbReference type="RefSeq" id="WP_131234253.1">
    <property type="nucleotide sequence ID" value="NZ_ADOU02000004.1"/>
</dbReference>
<dbReference type="InterPro" id="IPR059166">
    <property type="entry name" value="PLD-like_cat"/>
</dbReference>
<evidence type="ECO:0008006" key="3">
    <source>
        <dbReference type="Google" id="ProtNLM"/>
    </source>
</evidence>
<protein>
    <recommendedName>
        <fullName evidence="3">PLD phosphodiesterase domain-containing protein</fullName>
    </recommendedName>
</protein>
<sequence length="609" mass="67445">MLKPDERSHLLQLLRPPADCNFSLAVGTTFSLDLISALMLPLSFALFDAEKSDGELIADPLALLEALRRYGSRFTIFGQSGQIRLPSKYPPLVTFLEPCIYDVQAPDRDGVFHPKVWALRFTREDGAVLYRVLCLSRNLTFDRCWDTAVVLDGELVDRSNAIAANHPLGDLFDALPGLATRPLGNSRRQDIRQVADELRRVRFEWPDGFDAKECRFWVGGLKGRTQPFGSRRDKSLIVSPFLSNGVLAEFIQNSEQIHLVSRYDTLVSIPQEVLRQCSSVQYLAPQLGEESSEEAAGDQSDALSGLHAKIFVIDRGWDTSIFSGSFNATTNAFERNVEFMVELVGKRSKFGVDRFLQQINGETSFADLLQSFQLDELEALTDPVQRQLDHLLLRAKKAVAASHPKLVATSMGDDAFDLALELTGSLALDASITEIVAWPISQLPTRAIPLVKKIVFSRLSFAGLTPLIAFKVSAQAGGKTADTTFVLNLNLEGAPEDREDRVLHSLIQSSDQLLRYILFLLSSGRDGSFGGGSGKDFDPDGGPHERSVPLPNLFETMLRALNDGPAQFERVAALLEVLRKAPNSSQLLSSDFQAVWNPIWDNAKRGRRK</sequence>
<proteinExistence type="predicted"/>
<dbReference type="AlphaFoldDB" id="A0A837CQA6"/>
<gene>
    <name evidence="1" type="ORF">BJA5080_06286</name>
</gene>
<dbReference type="Gene3D" id="3.30.870.10">
    <property type="entry name" value="Endonuclease Chain A"/>
    <property type="match status" value="1"/>
</dbReference>